<proteinExistence type="predicted"/>
<evidence type="ECO:0000313" key="1">
    <source>
        <dbReference type="EMBL" id="KAJ6638564.1"/>
    </source>
</evidence>
<keyword evidence="2" id="KW-1185">Reference proteome</keyword>
<gene>
    <name evidence="1" type="ORF">Bhyg_11301</name>
</gene>
<dbReference type="EMBL" id="WJQU01000003">
    <property type="protein sequence ID" value="KAJ6638564.1"/>
    <property type="molecule type" value="Genomic_DNA"/>
</dbReference>
<organism evidence="1 2">
    <name type="scientific">Pseudolycoriella hygida</name>
    <dbReference type="NCBI Taxonomy" id="35572"/>
    <lineage>
        <taxon>Eukaryota</taxon>
        <taxon>Metazoa</taxon>
        <taxon>Ecdysozoa</taxon>
        <taxon>Arthropoda</taxon>
        <taxon>Hexapoda</taxon>
        <taxon>Insecta</taxon>
        <taxon>Pterygota</taxon>
        <taxon>Neoptera</taxon>
        <taxon>Endopterygota</taxon>
        <taxon>Diptera</taxon>
        <taxon>Nematocera</taxon>
        <taxon>Sciaroidea</taxon>
        <taxon>Sciaridae</taxon>
        <taxon>Pseudolycoriella</taxon>
    </lineage>
</organism>
<comment type="caution">
    <text evidence="1">The sequence shown here is derived from an EMBL/GenBank/DDBJ whole genome shotgun (WGS) entry which is preliminary data.</text>
</comment>
<accession>A0A9Q0MW05</accession>
<dbReference type="AlphaFoldDB" id="A0A9Q0MW05"/>
<protein>
    <submittedName>
        <fullName evidence="1">Uncharacterized protein</fullName>
    </submittedName>
</protein>
<evidence type="ECO:0000313" key="2">
    <source>
        <dbReference type="Proteomes" id="UP001151699"/>
    </source>
</evidence>
<name>A0A9Q0MW05_9DIPT</name>
<sequence length="68" mass="7396">MNIRCDCDGSGSTMLPSWLSIENDGVQCPQIIASSVTEIVDSQFASSTGVFKFNLFGSSTALRFLRCR</sequence>
<reference evidence="1" key="1">
    <citation type="submission" date="2022-07" db="EMBL/GenBank/DDBJ databases">
        <authorList>
            <person name="Trinca V."/>
            <person name="Uliana J.V.C."/>
            <person name="Torres T.T."/>
            <person name="Ward R.J."/>
            <person name="Monesi N."/>
        </authorList>
    </citation>
    <scope>NUCLEOTIDE SEQUENCE</scope>
    <source>
        <strain evidence="1">HSMRA1968</strain>
        <tissue evidence="1">Whole embryos</tissue>
    </source>
</reference>
<dbReference type="Proteomes" id="UP001151699">
    <property type="component" value="Chromosome X"/>
</dbReference>